<feature type="compositionally biased region" description="Polar residues" evidence="2">
    <location>
        <begin position="124"/>
        <end position="135"/>
    </location>
</feature>
<dbReference type="Proteomes" id="UP000887540">
    <property type="component" value="Unplaced"/>
</dbReference>
<feature type="compositionally biased region" description="Basic and acidic residues" evidence="2">
    <location>
        <begin position="651"/>
        <end position="660"/>
    </location>
</feature>
<proteinExistence type="predicted"/>
<reference evidence="4" key="1">
    <citation type="submission" date="2022-11" db="UniProtKB">
        <authorList>
            <consortium name="WormBaseParasite"/>
        </authorList>
    </citation>
    <scope>IDENTIFICATION</scope>
</reference>
<feature type="compositionally biased region" description="Pro residues" evidence="2">
    <location>
        <begin position="200"/>
        <end position="216"/>
    </location>
</feature>
<evidence type="ECO:0000313" key="3">
    <source>
        <dbReference type="Proteomes" id="UP000887540"/>
    </source>
</evidence>
<accession>A0A914C5K8</accession>
<sequence length="930" mass="101165">MWGDEGNAETVTINPWGVNQTNVWQGMGRGNPGMPGTAGGQNVGNFPPPPANPNLRSTPQPIQQRPWDPSISNIGAPGGSWAPPVPQWAPMPPNQPAAGWPMPQQQWPANAPASYAEQAKKSMMNRQNANLQPGTNQPPPRFEGAQNWGGSKVDQGTPWDTGNNAQGPAATAASGQPPQDGQNKDWNPGAAAAAGSRWNPPVPPPAAPGAWPPGGAPPAIASNEWQPVQPAQRHDPTGTSHWNAHPGAANANVPAGIVPPPGNSWCQPAPPIPQNADPVRMTQYDPNPQTPGPWVPPGQTEMNNDMMWHDPNPKQKKIQRDTGTSVWGDPGTQRGEIRRWKMTENEDYTGVSAIAAPSGSDWSNLPLNVQPPPGAVENNPVWGGQQQPNNETNSSVDGTERWGAPPQQQQASVNWGEVKVEENEIREEFRQPMQREMPQNDMPLSDSLRSERSMDGILTPQMAEQMPQNDMPLSDSLRSERSMDGILTPQMAEQLQMAVNRGLINVALLNHHAQNQPLLVELHKRVLRLFKKEQEIAQLQRQGQQISKHEQDQIFYAIENAKSEIAEFQRSLLGAAANSMLPNGVSDGQSRLKQWKINQLNGIQQDRGNDALVGLIGQTQALNIQDDKNGADWKAGSLDWSPPVSGPNDGLDMKRDDLHSSKNTPTPPDDGIPEFVPGKKWEWRDPNKVAEDPNATPGTCKPNPLLAASIGGSTIAGNPNNGVSQANPTISTESHGTKPNTTGSGWNNGVGPASGFPMNEQQWNKAQQRSPLMMAPPMMPRMAMPGAMGVPPRQFPPFMNGFWVVFPLMNMSDQQAHAFCSRAGRLQNFMILPPKIACARYTEPNIDAVMQRLKGDFMFGPNQVKILPDEEFEKMLRGSRPGGGAPMPPMNPTPINGWNANPQPQEPWNAGVDMSHHPPHGFQDDLQRPF</sequence>
<keyword evidence="1" id="KW-0175">Coiled coil</keyword>
<feature type="coiled-coil region" evidence="1">
    <location>
        <begin position="532"/>
        <end position="578"/>
    </location>
</feature>
<feature type="region of interest" description="Disordered" evidence="2">
    <location>
        <begin position="716"/>
        <end position="754"/>
    </location>
</feature>
<keyword evidence="3" id="KW-1185">Reference proteome</keyword>
<dbReference type="AlphaFoldDB" id="A0A914C5K8"/>
<feature type="region of interest" description="Disordered" evidence="2">
    <location>
        <begin position="633"/>
        <end position="679"/>
    </location>
</feature>
<feature type="region of interest" description="Disordered" evidence="2">
    <location>
        <begin position="878"/>
        <end position="930"/>
    </location>
</feature>
<feature type="compositionally biased region" description="Polar residues" evidence="2">
    <location>
        <begin position="54"/>
        <end position="63"/>
    </location>
</feature>
<feature type="compositionally biased region" description="Polar residues" evidence="2">
    <location>
        <begin position="173"/>
        <end position="185"/>
    </location>
</feature>
<feature type="region of interest" description="Disordered" evidence="2">
    <location>
        <begin position="379"/>
        <end position="415"/>
    </location>
</feature>
<evidence type="ECO:0000256" key="1">
    <source>
        <dbReference type="SAM" id="Coils"/>
    </source>
</evidence>
<organism evidence="3 4">
    <name type="scientific">Acrobeloides nanus</name>
    <dbReference type="NCBI Taxonomy" id="290746"/>
    <lineage>
        <taxon>Eukaryota</taxon>
        <taxon>Metazoa</taxon>
        <taxon>Ecdysozoa</taxon>
        <taxon>Nematoda</taxon>
        <taxon>Chromadorea</taxon>
        <taxon>Rhabditida</taxon>
        <taxon>Tylenchina</taxon>
        <taxon>Cephalobomorpha</taxon>
        <taxon>Cephaloboidea</taxon>
        <taxon>Cephalobidae</taxon>
        <taxon>Acrobeloides</taxon>
    </lineage>
</organism>
<feature type="region of interest" description="Disordered" evidence="2">
    <location>
        <begin position="313"/>
        <end position="333"/>
    </location>
</feature>
<dbReference type="WBParaSite" id="ACRNAN_Path_345.g1326.t3">
    <property type="protein sequence ID" value="ACRNAN_Path_345.g1326.t3"/>
    <property type="gene ID" value="ACRNAN_Path_345.g1326"/>
</dbReference>
<feature type="compositionally biased region" description="Gly residues" evidence="2">
    <location>
        <begin position="27"/>
        <end position="42"/>
    </location>
</feature>
<feature type="compositionally biased region" description="Polar residues" evidence="2">
    <location>
        <begin position="384"/>
        <end position="397"/>
    </location>
</feature>
<protein>
    <submittedName>
        <fullName evidence="4">GW182 middle domain-containing protein</fullName>
    </submittedName>
</protein>
<evidence type="ECO:0000256" key="2">
    <source>
        <dbReference type="SAM" id="MobiDB-lite"/>
    </source>
</evidence>
<feature type="region of interest" description="Disordered" evidence="2">
    <location>
        <begin position="22"/>
        <end position="252"/>
    </location>
</feature>
<feature type="compositionally biased region" description="Polar residues" evidence="2">
    <location>
        <begin position="716"/>
        <end position="747"/>
    </location>
</feature>
<feature type="compositionally biased region" description="Pro residues" evidence="2">
    <location>
        <begin position="83"/>
        <end position="95"/>
    </location>
</feature>
<evidence type="ECO:0000313" key="4">
    <source>
        <dbReference type="WBParaSite" id="ACRNAN_Path_345.g1326.t3"/>
    </source>
</evidence>
<name>A0A914C5K8_9BILA</name>